<sequence>MSRLCWPVLRLCLGPAAADGAGGEAMVSKPLGGINYEHLKGAAHPIMAPGGTQYIDSRDGSGCCEQCVPVL</sequence>
<keyword evidence="3" id="KW-1185">Reference proteome</keyword>
<evidence type="ECO:0000256" key="1">
    <source>
        <dbReference type="SAM" id="SignalP"/>
    </source>
</evidence>
<dbReference type="EMBL" id="JAULSU010000003">
    <property type="protein sequence ID" value="KAK0623392.1"/>
    <property type="molecule type" value="Genomic_DNA"/>
</dbReference>
<accession>A0AA40C376</accession>
<feature type="chain" id="PRO_5041415311" evidence="1">
    <location>
        <begin position="19"/>
        <end position="71"/>
    </location>
</feature>
<evidence type="ECO:0000313" key="3">
    <source>
        <dbReference type="Proteomes" id="UP001175000"/>
    </source>
</evidence>
<feature type="signal peptide" evidence="1">
    <location>
        <begin position="1"/>
        <end position="18"/>
    </location>
</feature>
<reference evidence="2" key="1">
    <citation type="submission" date="2023-06" db="EMBL/GenBank/DDBJ databases">
        <title>Genome-scale phylogeny and comparative genomics of the fungal order Sordariales.</title>
        <authorList>
            <consortium name="Lawrence Berkeley National Laboratory"/>
            <person name="Hensen N."/>
            <person name="Bonometti L."/>
            <person name="Westerberg I."/>
            <person name="Brannstrom I.O."/>
            <person name="Guillou S."/>
            <person name="Cros-Aarteil S."/>
            <person name="Calhoun S."/>
            <person name="Haridas S."/>
            <person name="Kuo A."/>
            <person name="Mondo S."/>
            <person name="Pangilinan J."/>
            <person name="Riley R."/>
            <person name="Labutti K."/>
            <person name="Andreopoulos B."/>
            <person name="Lipzen A."/>
            <person name="Chen C."/>
            <person name="Yanf M."/>
            <person name="Daum C."/>
            <person name="Ng V."/>
            <person name="Clum A."/>
            <person name="Steindorff A."/>
            <person name="Ohm R."/>
            <person name="Martin F."/>
            <person name="Silar P."/>
            <person name="Natvig D."/>
            <person name="Lalanne C."/>
            <person name="Gautier V."/>
            <person name="Ament-Velasquez S.L."/>
            <person name="Kruys A."/>
            <person name="Hutchinson M.I."/>
            <person name="Powell A.J."/>
            <person name="Barry K."/>
            <person name="Miller A.N."/>
            <person name="Grigoriev I.V."/>
            <person name="Debuchy R."/>
            <person name="Gladieux P."/>
            <person name="Thoren M.H."/>
            <person name="Johannesson H."/>
        </authorList>
    </citation>
    <scope>NUCLEOTIDE SEQUENCE</scope>
    <source>
        <strain evidence="2">CBS 606.72</strain>
    </source>
</reference>
<gene>
    <name evidence="2" type="ORF">B0T14DRAFT_516121</name>
</gene>
<dbReference type="AlphaFoldDB" id="A0AA40C376"/>
<organism evidence="2 3">
    <name type="scientific">Immersiella caudata</name>
    <dbReference type="NCBI Taxonomy" id="314043"/>
    <lineage>
        <taxon>Eukaryota</taxon>
        <taxon>Fungi</taxon>
        <taxon>Dikarya</taxon>
        <taxon>Ascomycota</taxon>
        <taxon>Pezizomycotina</taxon>
        <taxon>Sordariomycetes</taxon>
        <taxon>Sordariomycetidae</taxon>
        <taxon>Sordariales</taxon>
        <taxon>Lasiosphaeriaceae</taxon>
        <taxon>Immersiella</taxon>
    </lineage>
</organism>
<keyword evidence="1" id="KW-0732">Signal</keyword>
<evidence type="ECO:0000313" key="2">
    <source>
        <dbReference type="EMBL" id="KAK0623392.1"/>
    </source>
</evidence>
<protein>
    <submittedName>
        <fullName evidence="2">Uncharacterized protein</fullName>
    </submittedName>
</protein>
<proteinExistence type="predicted"/>
<dbReference type="Proteomes" id="UP001175000">
    <property type="component" value="Unassembled WGS sequence"/>
</dbReference>
<name>A0AA40C376_9PEZI</name>
<comment type="caution">
    <text evidence="2">The sequence shown here is derived from an EMBL/GenBank/DDBJ whole genome shotgun (WGS) entry which is preliminary data.</text>
</comment>